<sequence>MCHLLPYASHTCPHRWVVLAVPCAPNLTFASAPPGHRFTRPTTLLGSTQWYPAAPRTCPDCDLHGNYNGDKMRMYLGKGMAGERAGRAGLWGPYGNGFWGGRTVTEGCAGYGATGYVPGVLAVEGQGGYSLRGDWIGAGAGAGAGGYVRPPRKTPGRWPGQGFLGCFGI</sequence>
<reference evidence="1 2" key="1">
    <citation type="submission" date="2013-03" db="EMBL/GenBank/DDBJ databases">
        <title>The Genome Sequence of Phialophora europaea CBS 101466.</title>
        <authorList>
            <consortium name="The Broad Institute Genomics Platform"/>
            <person name="Cuomo C."/>
            <person name="de Hoog S."/>
            <person name="Gorbushina A."/>
            <person name="Walker B."/>
            <person name="Young S.K."/>
            <person name="Zeng Q."/>
            <person name="Gargeya S."/>
            <person name="Fitzgerald M."/>
            <person name="Haas B."/>
            <person name="Abouelleil A."/>
            <person name="Allen A.W."/>
            <person name="Alvarado L."/>
            <person name="Arachchi H.M."/>
            <person name="Berlin A.M."/>
            <person name="Chapman S.B."/>
            <person name="Gainer-Dewar J."/>
            <person name="Goldberg J."/>
            <person name="Griggs A."/>
            <person name="Gujja S."/>
            <person name="Hansen M."/>
            <person name="Howarth C."/>
            <person name="Imamovic A."/>
            <person name="Ireland A."/>
            <person name="Larimer J."/>
            <person name="McCowan C."/>
            <person name="Murphy C."/>
            <person name="Pearson M."/>
            <person name="Poon T.W."/>
            <person name="Priest M."/>
            <person name="Roberts A."/>
            <person name="Saif S."/>
            <person name="Shea T."/>
            <person name="Sisk P."/>
            <person name="Sykes S."/>
            <person name="Wortman J."/>
            <person name="Nusbaum C."/>
            <person name="Birren B."/>
        </authorList>
    </citation>
    <scope>NUCLEOTIDE SEQUENCE [LARGE SCALE GENOMIC DNA]</scope>
    <source>
        <strain evidence="1 2">CBS 101466</strain>
    </source>
</reference>
<dbReference type="RefSeq" id="XP_008718463.1">
    <property type="nucleotide sequence ID" value="XM_008720241.1"/>
</dbReference>
<dbReference type="eggNOG" id="ENOG502RPW1">
    <property type="taxonomic scope" value="Eukaryota"/>
</dbReference>
<dbReference type="InParanoid" id="W2RV73"/>
<organism evidence="1 2">
    <name type="scientific">Cyphellophora europaea (strain CBS 101466)</name>
    <name type="common">Phialophora europaea</name>
    <dbReference type="NCBI Taxonomy" id="1220924"/>
    <lineage>
        <taxon>Eukaryota</taxon>
        <taxon>Fungi</taxon>
        <taxon>Dikarya</taxon>
        <taxon>Ascomycota</taxon>
        <taxon>Pezizomycotina</taxon>
        <taxon>Eurotiomycetes</taxon>
        <taxon>Chaetothyriomycetidae</taxon>
        <taxon>Chaetothyriales</taxon>
        <taxon>Cyphellophoraceae</taxon>
        <taxon>Cyphellophora</taxon>
    </lineage>
</organism>
<evidence type="ECO:0000313" key="1">
    <source>
        <dbReference type="EMBL" id="ETN39678.1"/>
    </source>
</evidence>
<accession>W2RV73</accession>
<dbReference type="GeneID" id="19973243"/>
<keyword evidence="2" id="KW-1185">Reference proteome</keyword>
<dbReference type="VEuPathDB" id="FungiDB:HMPREF1541_05904"/>
<dbReference type="OrthoDB" id="4142992at2759"/>
<gene>
    <name evidence="1" type="ORF">HMPREF1541_05904</name>
</gene>
<dbReference type="Proteomes" id="UP000030752">
    <property type="component" value="Unassembled WGS sequence"/>
</dbReference>
<proteinExistence type="predicted"/>
<dbReference type="AlphaFoldDB" id="W2RV73"/>
<protein>
    <submittedName>
        <fullName evidence="1">Uncharacterized protein</fullName>
    </submittedName>
</protein>
<dbReference type="EMBL" id="KB822721">
    <property type="protein sequence ID" value="ETN39678.1"/>
    <property type="molecule type" value="Genomic_DNA"/>
</dbReference>
<name>W2RV73_CYPE1</name>
<dbReference type="HOGENOM" id="CLU_1578461_0_0_1"/>
<evidence type="ECO:0000313" key="2">
    <source>
        <dbReference type="Proteomes" id="UP000030752"/>
    </source>
</evidence>